<feature type="region of interest" description="Disordered" evidence="1">
    <location>
        <begin position="1"/>
        <end position="61"/>
    </location>
</feature>
<dbReference type="EMBL" id="JAULSU010000003">
    <property type="protein sequence ID" value="KAK0622804.1"/>
    <property type="molecule type" value="Genomic_DNA"/>
</dbReference>
<dbReference type="AlphaFoldDB" id="A0AA40C2V0"/>
<feature type="compositionally biased region" description="Low complexity" evidence="1">
    <location>
        <begin position="37"/>
        <end position="49"/>
    </location>
</feature>
<feature type="compositionally biased region" description="Basic and acidic residues" evidence="1">
    <location>
        <begin position="21"/>
        <end position="36"/>
    </location>
</feature>
<protein>
    <submittedName>
        <fullName evidence="2">Uncharacterized protein</fullName>
    </submittedName>
</protein>
<feature type="region of interest" description="Disordered" evidence="1">
    <location>
        <begin position="124"/>
        <end position="145"/>
    </location>
</feature>
<feature type="compositionally biased region" description="Polar residues" evidence="1">
    <location>
        <begin position="50"/>
        <end position="61"/>
    </location>
</feature>
<evidence type="ECO:0000313" key="3">
    <source>
        <dbReference type="Proteomes" id="UP001175000"/>
    </source>
</evidence>
<evidence type="ECO:0000256" key="1">
    <source>
        <dbReference type="SAM" id="MobiDB-lite"/>
    </source>
</evidence>
<dbReference type="Proteomes" id="UP001175000">
    <property type="component" value="Unassembled WGS sequence"/>
</dbReference>
<accession>A0AA40C2V0</accession>
<evidence type="ECO:0000313" key="2">
    <source>
        <dbReference type="EMBL" id="KAK0622804.1"/>
    </source>
</evidence>
<gene>
    <name evidence="2" type="ORF">B0T14DRAFT_581221</name>
</gene>
<name>A0AA40C2V0_9PEZI</name>
<organism evidence="2 3">
    <name type="scientific">Immersiella caudata</name>
    <dbReference type="NCBI Taxonomy" id="314043"/>
    <lineage>
        <taxon>Eukaryota</taxon>
        <taxon>Fungi</taxon>
        <taxon>Dikarya</taxon>
        <taxon>Ascomycota</taxon>
        <taxon>Pezizomycotina</taxon>
        <taxon>Sordariomycetes</taxon>
        <taxon>Sordariomycetidae</taxon>
        <taxon>Sordariales</taxon>
        <taxon>Lasiosphaeriaceae</taxon>
        <taxon>Immersiella</taxon>
    </lineage>
</organism>
<proteinExistence type="predicted"/>
<feature type="compositionally biased region" description="Basic and acidic residues" evidence="1">
    <location>
        <begin position="126"/>
        <end position="142"/>
    </location>
</feature>
<comment type="caution">
    <text evidence="2">The sequence shown here is derived from an EMBL/GenBank/DDBJ whole genome shotgun (WGS) entry which is preliminary data.</text>
</comment>
<reference evidence="2" key="1">
    <citation type="submission" date="2023-06" db="EMBL/GenBank/DDBJ databases">
        <title>Genome-scale phylogeny and comparative genomics of the fungal order Sordariales.</title>
        <authorList>
            <consortium name="Lawrence Berkeley National Laboratory"/>
            <person name="Hensen N."/>
            <person name="Bonometti L."/>
            <person name="Westerberg I."/>
            <person name="Brannstrom I.O."/>
            <person name="Guillou S."/>
            <person name="Cros-Aarteil S."/>
            <person name="Calhoun S."/>
            <person name="Haridas S."/>
            <person name="Kuo A."/>
            <person name="Mondo S."/>
            <person name="Pangilinan J."/>
            <person name="Riley R."/>
            <person name="Labutti K."/>
            <person name="Andreopoulos B."/>
            <person name="Lipzen A."/>
            <person name="Chen C."/>
            <person name="Yanf M."/>
            <person name="Daum C."/>
            <person name="Ng V."/>
            <person name="Clum A."/>
            <person name="Steindorff A."/>
            <person name="Ohm R."/>
            <person name="Martin F."/>
            <person name="Silar P."/>
            <person name="Natvig D."/>
            <person name="Lalanne C."/>
            <person name="Gautier V."/>
            <person name="Ament-Velasquez S.L."/>
            <person name="Kruys A."/>
            <person name="Hutchinson M.I."/>
            <person name="Powell A.J."/>
            <person name="Barry K."/>
            <person name="Miller A.N."/>
            <person name="Grigoriev I.V."/>
            <person name="Debuchy R."/>
            <person name="Gladieux P."/>
            <person name="Thoren M.H."/>
            <person name="Johannesson H."/>
        </authorList>
    </citation>
    <scope>NUCLEOTIDE SEQUENCE</scope>
    <source>
        <strain evidence="2">CBS 606.72</strain>
    </source>
</reference>
<sequence length="577" mass="64288">MDNSHLTDRGSLAVDDGELEEERRLLAGNMFDREPESSQSGRSFASGSQMHTSSRMSLRPSSQFSFRSLMATDADQVRTPRFGGFPASTAPQSQLSGGYTGYGAPANFGAGGVRRSFPVSSSQYSHLRDHSSGSRITAKQEPDSSLEVKIQDLEARFKAHEYGSGVSARRHSDQIADLVSQKGVCANMSNMAREMSNRIEDIDTEIRRHIEMHRFLGLEQMLEANTPVNQALNDMSNAMTDLQTRTAALENEKAVAAAAAADTLRSNSLPAKRLLVCGSNSPEQARPSRVVVFNNRKSEAIVDDRGPEPSQVGCPALQVRREANQVTTHSLQSFLASIKTLDFSSAPQLIALNRQIESLASASFEYPIFHYDYPREAAEIFYLKVGGAMSNHVLPSQRRDFDFDADKRSQSPEDLSAVQNSGILECVLSGRDLQADTSTIPEFLLPLGEIYRKRVLHNSLKSRDTTEATNFFVFLSVPNKSVWAMYHYEKLTKGVTKPRRINFKPEDRLFKRGRQSDVFCLLKDVGDWESHKKDMLQTNLQVKEAFGVGNEREKDVCEPLFTVPLWEDLKSKVELDA</sequence>
<keyword evidence="3" id="KW-1185">Reference proteome</keyword>